<organism evidence="11 12">
    <name type="scientific">Fusibacter paucivorans</name>
    <dbReference type="NCBI Taxonomy" id="76009"/>
    <lineage>
        <taxon>Bacteria</taxon>
        <taxon>Bacillati</taxon>
        <taxon>Bacillota</taxon>
        <taxon>Clostridia</taxon>
        <taxon>Eubacteriales</taxon>
        <taxon>Eubacteriales Family XII. Incertae Sedis</taxon>
        <taxon>Fusibacter</taxon>
    </lineage>
</organism>
<reference evidence="11 12" key="1">
    <citation type="submission" date="2021-05" db="EMBL/GenBank/DDBJ databases">
        <title>Fusibacter ferrireducens sp. nov., an anaerobic, sulfur- and Fe-reducing bacterium isolated from the mangrove sediment.</title>
        <authorList>
            <person name="Qiu D."/>
        </authorList>
    </citation>
    <scope>NUCLEOTIDE SEQUENCE [LARGE SCALE GENOMIC DNA]</scope>
    <source>
        <strain evidence="11 12">DSM 12116</strain>
    </source>
</reference>
<comment type="similarity">
    <text evidence="3">Belongs to the isocitrate and isopropylmalate dehydrogenases family.</text>
</comment>
<sequence length="357" mass="39524">MKNYRIAVIPGDGIGIEVMREGIKVLESVSQLTGDLQFSFDHYDWSCEYYAKNGVMMPKDGLKRLEAYDAILLGAVGYPGVPDHISLRELLLEIRQGFDQYINLRPIKLLPHVQCPVIGQTPETVDMVFIRENTEGEYAGAGGIFRETSPEACAVQSSIFTRRTTEKVMRYAFELARKRGKYHKLTSVTKSNALNYSMVFWDHIFDELASEYADVQTEQCHVDAMAMYMIQRPQDFDVVVASNLFGDILTDLGAALQGGLGFAAGANINPERKYPSMFEPVHGSAPQIAGRGIANPMAMIWTVKMMLDFLGHESYGECVLSAMMKVLADPNAITPDLGGKGTTASVGDAICRQLHML</sequence>
<dbReference type="EMBL" id="JAHBCL010000001">
    <property type="protein sequence ID" value="MBS7525134.1"/>
    <property type="molecule type" value="Genomic_DNA"/>
</dbReference>
<evidence type="ECO:0000256" key="6">
    <source>
        <dbReference type="ARBA" id="ARBA00023002"/>
    </source>
</evidence>
<dbReference type="NCBIfam" id="TIGR02089">
    <property type="entry name" value="TTC"/>
    <property type="match status" value="1"/>
</dbReference>
<dbReference type="SUPFAM" id="SSF53659">
    <property type="entry name" value="Isocitrate/Isopropylmalate dehydrogenase-like"/>
    <property type="match status" value="1"/>
</dbReference>
<keyword evidence="7" id="KW-0520">NAD</keyword>
<comment type="catalytic activity">
    <reaction evidence="9">
        <text>(R)-malate + NAD(+) = pyruvate + CO2 + NADH</text>
        <dbReference type="Rhea" id="RHEA:18365"/>
        <dbReference type="ChEBI" id="CHEBI:15361"/>
        <dbReference type="ChEBI" id="CHEBI:15588"/>
        <dbReference type="ChEBI" id="CHEBI:16526"/>
        <dbReference type="ChEBI" id="CHEBI:57540"/>
        <dbReference type="ChEBI" id="CHEBI:57945"/>
        <dbReference type="EC" id="1.1.1.83"/>
    </reaction>
</comment>
<keyword evidence="5" id="KW-0479">Metal-binding</keyword>
<evidence type="ECO:0000313" key="12">
    <source>
        <dbReference type="Proteomes" id="UP000746471"/>
    </source>
</evidence>
<accession>A0ABS5PJ99</accession>
<evidence type="ECO:0000256" key="4">
    <source>
        <dbReference type="ARBA" id="ARBA00013126"/>
    </source>
</evidence>
<dbReference type="PROSITE" id="PS00470">
    <property type="entry name" value="IDH_IMDH"/>
    <property type="match status" value="1"/>
</dbReference>
<dbReference type="PANTHER" id="PTHR43275:SF1">
    <property type="entry name" value="D-MALATE DEHYDROGENASE [DECARBOXYLATING]"/>
    <property type="match status" value="1"/>
</dbReference>
<comment type="cofactor">
    <cofactor evidence="2">
        <name>Mg(2+)</name>
        <dbReference type="ChEBI" id="CHEBI:18420"/>
    </cofactor>
</comment>
<dbReference type="InterPro" id="IPR019818">
    <property type="entry name" value="IsoCit/isopropylmalate_DH_CS"/>
</dbReference>
<dbReference type="GO" id="GO:0009027">
    <property type="term" value="F:tartrate dehydrogenase activity"/>
    <property type="evidence" value="ECO:0007669"/>
    <property type="project" value="UniProtKB-EC"/>
</dbReference>
<dbReference type="InterPro" id="IPR024084">
    <property type="entry name" value="IsoPropMal-DH-like_dom"/>
</dbReference>
<keyword evidence="6 11" id="KW-0560">Oxidoreductase</keyword>
<dbReference type="RefSeq" id="WP_213234922.1">
    <property type="nucleotide sequence ID" value="NZ_JAHBCL010000001.1"/>
</dbReference>
<comment type="cofactor">
    <cofactor evidence="1">
        <name>Mn(2+)</name>
        <dbReference type="ChEBI" id="CHEBI:29035"/>
    </cofactor>
</comment>
<evidence type="ECO:0000313" key="11">
    <source>
        <dbReference type="EMBL" id="MBS7525134.1"/>
    </source>
</evidence>
<proteinExistence type="inferred from homology"/>
<evidence type="ECO:0000256" key="3">
    <source>
        <dbReference type="ARBA" id="ARBA00007769"/>
    </source>
</evidence>
<evidence type="ECO:0000256" key="7">
    <source>
        <dbReference type="ARBA" id="ARBA00023027"/>
    </source>
</evidence>
<keyword evidence="12" id="KW-1185">Reference proteome</keyword>
<protein>
    <recommendedName>
        <fullName evidence="4">D-malate dehydrogenase (decarboxylating)</fullName>
        <ecNumber evidence="4">1.1.1.83</ecNumber>
    </recommendedName>
</protein>
<dbReference type="NCBIfam" id="NF002898">
    <property type="entry name" value="PRK03437.1"/>
    <property type="match status" value="1"/>
</dbReference>
<feature type="domain" description="Isopropylmalate dehydrogenase-like" evidence="10">
    <location>
        <begin position="5"/>
        <end position="350"/>
    </location>
</feature>
<dbReference type="InterPro" id="IPR011829">
    <property type="entry name" value="TTC_DH"/>
</dbReference>
<dbReference type="InterPro" id="IPR050501">
    <property type="entry name" value="ICDH/IPMDH"/>
</dbReference>
<dbReference type="EC" id="1.1.1.83" evidence="4"/>
<name>A0ABS5PJ99_9FIRM</name>
<keyword evidence="8" id="KW-0464">Manganese</keyword>
<dbReference type="Proteomes" id="UP000746471">
    <property type="component" value="Unassembled WGS sequence"/>
</dbReference>
<evidence type="ECO:0000256" key="5">
    <source>
        <dbReference type="ARBA" id="ARBA00022723"/>
    </source>
</evidence>
<comment type="caution">
    <text evidence="11">The sequence shown here is derived from an EMBL/GenBank/DDBJ whole genome shotgun (WGS) entry which is preliminary data.</text>
</comment>
<dbReference type="PANTHER" id="PTHR43275">
    <property type="entry name" value="D-MALATE DEHYDROGENASE [DECARBOXYLATING]"/>
    <property type="match status" value="1"/>
</dbReference>
<dbReference type="Gene3D" id="3.40.718.10">
    <property type="entry name" value="Isopropylmalate Dehydrogenase"/>
    <property type="match status" value="1"/>
</dbReference>
<evidence type="ECO:0000256" key="1">
    <source>
        <dbReference type="ARBA" id="ARBA00001936"/>
    </source>
</evidence>
<evidence type="ECO:0000259" key="10">
    <source>
        <dbReference type="SMART" id="SM01329"/>
    </source>
</evidence>
<evidence type="ECO:0000256" key="8">
    <source>
        <dbReference type="ARBA" id="ARBA00023211"/>
    </source>
</evidence>
<evidence type="ECO:0000256" key="2">
    <source>
        <dbReference type="ARBA" id="ARBA00001946"/>
    </source>
</evidence>
<dbReference type="Pfam" id="PF00180">
    <property type="entry name" value="Iso_dh"/>
    <property type="match status" value="1"/>
</dbReference>
<evidence type="ECO:0000256" key="9">
    <source>
        <dbReference type="ARBA" id="ARBA00049301"/>
    </source>
</evidence>
<gene>
    <name evidence="11" type="ORF">KHM83_00440</name>
</gene>
<dbReference type="SMART" id="SM01329">
    <property type="entry name" value="Iso_dh"/>
    <property type="match status" value="1"/>
</dbReference>